<dbReference type="GO" id="GO:1902201">
    <property type="term" value="P:negative regulation of bacterial-type flagellum-dependent cell motility"/>
    <property type="evidence" value="ECO:0007669"/>
    <property type="project" value="TreeGrafter"/>
</dbReference>
<evidence type="ECO:0000313" key="7">
    <source>
        <dbReference type="Proteomes" id="UP001278995"/>
    </source>
</evidence>
<dbReference type="PANTHER" id="PTHR45138:SF9">
    <property type="entry name" value="DIGUANYLATE CYCLASE DGCM-RELATED"/>
    <property type="match status" value="1"/>
</dbReference>
<gene>
    <name evidence="6" type="ORF">SKM51_12320</name>
</gene>
<dbReference type="NCBIfam" id="TIGR00254">
    <property type="entry name" value="GGDEF"/>
    <property type="match status" value="1"/>
</dbReference>
<dbReference type="EC" id="2.7.7.65" evidence="2"/>
<protein>
    <recommendedName>
        <fullName evidence="2">diguanylate cyclase</fullName>
        <ecNumber evidence="2">2.7.7.65</ecNumber>
    </recommendedName>
</protein>
<accession>A0AB35UZ65</accession>
<evidence type="ECO:0000256" key="1">
    <source>
        <dbReference type="ARBA" id="ARBA00001946"/>
    </source>
</evidence>
<reference evidence="6 7" key="1">
    <citation type="submission" date="2023-11" db="EMBL/GenBank/DDBJ databases">
        <title>The common occurrence of Acinetobacte faecalis in cattle feces and its emended description.</title>
        <authorList>
            <person name="Kyselkova M."/>
            <person name="Xanthopoulou K."/>
            <person name="Shestivska V."/>
            <person name="Spanelova P."/>
            <person name="Maixnerova M."/>
            <person name="Higgins P.G."/>
            <person name="Nemec A."/>
        </authorList>
    </citation>
    <scope>NUCLEOTIDE SEQUENCE [LARGE SCALE GENOMIC DNA]</scope>
    <source>
        <strain evidence="6 7">ANC 7483</strain>
    </source>
</reference>
<dbReference type="Gene3D" id="3.30.70.270">
    <property type="match status" value="1"/>
</dbReference>
<keyword evidence="6" id="KW-0808">Transferase</keyword>
<dbReference type="SMART" id="SM00267">
    <property type="entry name" value="GGDEF"/>
    <property type="match status" value="1"/>
</dbReference>
<dbReference type="InterPro" id="IPR000160">
    <property type="entry name" value="GGDEF_dom"/>
</dbReference>
<dbReference type="CDD" id="cd01949">
    <property type="entry name" value="GGDEF"/>
    <property type="match status" value="1"/>
</dbReference>
<evidence type="ECO:0000256" key="4">
    <source>
        <dbReference type="SAM" id="Phobius"/>
    </source>
</evidence>
<evidence type="ECO:0000256" key="3">
    <source>
        <dbReference type="ARBA" id="ARBA00034247"/>
    </source>
</evidence>
<organism evidence="6 7">
    <name type="scientific">Acinetobacter faecalis</name>
    <dbReference type="NCBI Taxonomy" id="2665161"/>
    <lineage>
        <taxon>Bacteria</taxon>
        <taxon>Pseudomonadati</taxon>
        <taxon>Pseudomonadota</taxon>
        <taxon>Gammaproteobacteria</taxon>
        <taxon>Moraxellales</taxon>
        <taxon>Moraxellaceae</taxon>
        <taxon>Acinetobacter</taxon>
    </lineage>
</organism>
<sequence>DWTYLIHTYIFSSFLGMSLCYVIDRQHRENYLQNCIIEITQKEISDQAQLLEELSLLDPLTGLANRRYLNRILEAEWTLAIKQQEPISIIMLDIDYFKNYNDSLGHISGDSCLQSIAVALKNITNNHSEIAARYGGEEFLLVFPQTSKEKAEEIANLILYSIKNLEIKHPNSPICTNITVSLGVVTTIPKPNDLLHEFIEEADKKLYDAKKLGRNQYQISQQNNVII</sequence>
<keyword evidence="4" id="KW-1133">Transmembrane helix</keyword>
<dbReference type="InterPro" id="IPR050469">
    <property type="entry name" value="Diguanylate_Cyclase"/>
</dbReference>
<dbReference type="FunFam" id="3.30.70.270:FF:000001">
    <property type="entry name" value="Diguanylate cyclase domain protein"/>
    <property type="match status" value="1"/>
</dbReference>
<feature type="non-terminal residue" evidence="6">
    <location>
        <position position="1"/>
    </location>
</feature>
<name>A0AB35UZ65_9GAMM</name>
<dbReference type="PROSITE" id="PS50887">
    <property type="entry name" value="GGDEF"/>
    <property type="match status" value="1"/>
</dbReference>
<comment type="cofactor">
    <cofactor evidence="1">
        <name>Mg(2+)</name>
        <dbReference type="ChEBI" id="CHEBI:18420"/>
    </cofactor>
</comment>
<evidence type="ECO:0000259" key="5">
    <source>
        <dbReference type="PROSITE" id="PS50887"/>
    </source>
</evidence>
<dbReference type="EMBL" id="JAXHPL010000108">
    <property type="protein sequence ID" value="MDY6487966.1"/>
    <property type="molecule type" value="Genomic_DNA"/>
</dbReference>
<proteinExistence type="predicted"/>
<dbReference type="SUPFAM" id="SSF55073">
    <property type="entry name" value="Nucleotide cyclase"/>
    <property type="match status" value="1"/>
</dbReference>
<dbReference type="Proteomes" id="UP001278995">
    <property type="component" value="Unassembled WGS sequence"/>
</dbReference>
<dbReference type="InterPro" id="IPR043128">
    <property type="entry name" value="Rev_trsase/Diguanyl_cyclase"/>
</dbReference>
<dbReference type="RefSeq" id="WP_321099822.1">
    <property type="nucleotide sequence ID" value="NZ_JAXHPL010000108.1"/>
</dbReference>
<dbReference type="InterPro" id="IPR029787">
    <property type="entry name" value="Nucleotide_cyclase"/>
</dbReference>
<dbReference type="GO" id="GO:0043709">
    <property type="term" value="P:cell adhesion involved in single-species biofilm formation"/>
    <property type="evidence" value="ECO:0007669"/>
    <property type="project" value="TreeGrafter"/>
</dbReference>
<evidence type="ECO:0000313" key="6">
    <source>
        <dbReference type="EMBL" id="MDY6487966.1"/>
    </source>
</evidence>
<keyword evidence="6" id="KW-0548">Nucleotidyltransferase</keyword>
<feature type="domain" description="GGDEF" evidence="5">
    <location>
        <begin position="85"/>
        <end position="222"/>
    </location>
</feature>
<dbReference type="Pfam" id="PF00990">
    <property type="entry name" value="GGDEF"/>
    <property type="match status" value="1"/>
</dbReference>
<feature type="transmembrane region" description="Helical" evidence="4">
    <location>
        <begin position="6"/>
        <end position="23"/>
    </location>
</feature>
<dbReference type="PANTHER" id="PTHR45138">
    <property type="entry name" value="REGULATORY COMPONENTS OF SENSORY TRANSDUCTION SYSTEM"/>
    <property type="match status" value="1"/>
</dbReference>
<keyword evidence="4" id="KW-0472">Membrane</keyword>
<dbReference type="AlphaFoldDB" id="A0AB35UZ65"/>
<comment type="catalytic activity">
    <reaction evidence="3">
        <text>2 GTP = 3',3'-c-di-GMP + 2 diphosphate</text>
        <dbReference type="Rhea" id="RHEA:24898"/>
        <dbReference type="ChEBI" id="CHEBI:33019"/>
        <dbReference type="ChEBI" id="CHEBI:37565"/>
        <dbReference type="ChEBI" id="CHEBI:58805"/>
        <dbReference type="EC" id="2.7.7.65"/>
    </reaction>
</comment>
<dbReference type="GO" id="GO:0005886">
    <property type="term" value="C:plasma membrane"/>
    <property type="evidence" value="ECO:0007669"/>
    <property type="project" value="TreeGrafter"/>
</dbReference>
<keyword evidence="4" id="KW-0812">Transmembrane</keyword>
<dbReference type="GO" id="GO:0052621">
    <property type="term" value="F:diguanylate cyclase activity"/>
    <property type="evidence" value="ECO:0007669"/>
    <property type="project" value="UniProtKB-EC"/>
</dbReference>
<evidence type="ECO:0000256" key="2">
    <source>
        <dbReference type="ARBA" id="ARBA00012528"/>
    </source>
</evidence>
<comment type="caution">
    <text evidence="6">The sequence shown here is derived from an EMBL/GenBank/DDBJ whole genome shotgun (WGS) entry which is preliminary data.</text>
</comment>